<gene>
    <name evidence="1" type="ORF">BUZ01_14040</name>
</gene>
<name>A0A418HKR4_STAGA</name>
<proteinExistence type="predicted"/>
<accession>A0A418HKR4</accession>
<organism evidence="1 2">
    <name type="scientific">Staphylococcus gallinarum</name>
    <dbReference type="NCBI Taxonomy" id="1293"/>
    <lineage>
        <taxon>Bacteria</taxon>
        <taxon>Bacillati</taxon>
        <taxon>Bacillota</taxon>
        <taxon>Bacilli</taxon>
        <taxon>Bacillales</taxon>
        <taxon>Staphylococcaceae</taxon>
        <taxon>Staphylococcus</taxon>
    </lineage>
</organism>
<dbReference type="RefSeq" id="WP_107365539.1">
    <property type="nucleotide sequence ID" value="NZ_QXRZ01000026.1"/>
</dbReference>
<comment type="caution">
    <text evidence="1">The sequence shown here is derived from an EMBL/GenBank/DDBJ whole genome shotgun (WGS) entry which is preliminary data.</text>
</comment>
<dbReference type="Proteomes" id="UP000283576">
    <property type="component" value="Unassembled WGS sequence"/>
</dbReference>
<evidence type="ECO:0000313" key="1">
    <source>
        <dbReference type="EMBL" id="RIL40833.1"/>
    </source>
</evidence>
<evidence type="ECO:0000313" key="2">
    <source>
        <dbReference type="Proteomes" id="UP000283576"/>
    </source>
</evidence>
<sequence length="405" mass="48022">MIIAKNKNLDDGITLDFSYLIENKMTFNQFCELISENSNYDFIEYVALIRTIKKYDRERLDNLIDSEFSDMKTEEVQLLKTYTKLYFFKDFDIWYSKKEIVYILQGYEFIGFNGLDEIIDNPIKENSIKNLSLKLPDEYKGRKKTGKTGNSELYLNRDGIDELMYSIKAYNKKETLLNNPSKRHIILSDSDEKIAEYINDFNFDNPSEIITYIINNRNNMIYSLKKSNSIYDALVLLKLHYKEAKDDAEKIYKCSNMKSSEKFMALEKLGLNCVNYAFNQSDKNFITKAFLLNVHKLIQKYKLAEPSRISEYKKLISSQKNELLATFDYTKQEVKNSLKEIENINDEYKGVFEIDTIAEWVYRKKTAFARKIIKDDSEKMFEYMNELLFTTYDDSFNRLIFKIKE</sequence>
<protein>
    <submittedName>
        <fullName evidence="1">Uncharacterized protein</fullName>
    </submittedName>
</protein>
<dbReference type="EMBL" id="QXRZ01000026">
    <property type="protein sequence ID" value="RIL40833.1"/>
    <property type="molecule type" value="Genomic_DNA"/>
</dbReference>
<dbReference type="AlphaFoldDB" id="A0A418HKR4"/>
<reference evidence="1 2" key="1">
    <citation type="journal article" date="2016" name="Front. Microbiol.">
        <title>Comprehensive Phylogenetic Analysis of Bovine Non-aureus Staphylococci Species Based on Whole-Genome Sequencing.</title>
        <authorList>
            <person name="Naushad S."/>
            <person name="Barkema H.W."/>
            <person name="Luby C."/>
            <person name="Condas L.A."/>
            <person name="Nobrega D.B."/>
            <person name="Carson D.A."/>
            <person name="De Buck J."/>
        </authorList>
    </citation>
    <scope>NUCLEOTIDE SEQUENCE [LARGE SCALE GENOMIC DNA]</scope>
    <source>
        <strain evidence="1 2">SNUC 1388</strain>
    </source>
</reference>